<dbReference type="Pfam" id="PF12796">
    <property type="entry name" value="Ank_2"/>
    <property type="match status" value="1"/>
</dbReference>
<evidence type="ECO:0000313" key="3">
    <source>
        <dbReference type="Proteomes" id="UP001431783"/>
    </source>
</evidence>
<dbReference type="Proteomes" id="UP001431783">
    <property type="component" value="Unassembled WGS sequence"/>
</dbReference>
<dbReference type="InterPro" id="IPR002110">
    <property type="entry name" value="Ankyrin_rpt"/>
</dbReference>
<evidence type="ECO:0008006" key="4">
    <source>
        <dbReference type="Google" id="ProtNLM"/>
    </source>
</evidence>
<organism evidence="2 3">
    <name type="scientific">Henosepilachna vigintioctopunctata</name>
    <dbReference type="NCBI Taxonomy" id="420089"/>
    <lineage>
        <taxon>Eukaryota</taxon>
        <taxon>Metazoa</taxon>
        <taxon>Ecdysozoa</taxon>
        <taxon>Arthropoda</taxon>
        <taxon>Hexapoda</taxon>
        <taxon>Insecta</taxon>
        <taxon>Pterygota</taxon>
        <taxon>Neoptera</taxon>
        <taxon>Endopterygota</taxon>
        <taxon>Coleoptera</taxon>
        <taxon>Polyphaga</taxon>
        <taxon>Cucujiformia</taxon>
        <taxon>Coccinelloidea</taxon>
        <taxon>Coccinellidae</taxon>
        <taxon>Epilachninae</taxon>
        <taxon>Epilachnini</taxon>
        <taxon>Henosepilachna</taxon>
    </lineage>
</organism>
<dbReference type="InterPro" id="IPR036770">
    <property type="entry name" value="Ankyrin_rpt-contain_sf"/>
</dbReference>
<dbReference type="AlphaFoldDB" id="A0AAW1UHG0"/>
<dbReference type="EMBL" id="JARQZJ010000091">
    <property type="protein sequence ID" value="KAK9883076.1"/>
    <property type="molecule type" value="Genomic_DNA"/>
</dbReference>
<comment type="caution">
    <text evidence="2">The sequence shown here is derived from an EMBL/GenBank/DDBJ whole genome shotgun (WGS) entry which is preliminary data.</text>
</comment>
<dbReference type="SUPFAM" id="SSF48403">
    <property type="entry name" value="Ankyrin repeat"/>
    <property type="match status" value="1"/>
</dbReference>
<keyword evidence="1" id="KW-0040">ANK repeat</keyword>
<keyword evidence="3" id="KW-1185">Reference proteome</keyword>
<dbReference type="Gene3D" id="1.25.40.20">
    <property type="entry name" value="Ankyrin repeat-containing domain"/>
    <property type="match status" value="1"/>
</dbReference>
<dbReference type="InterPro" id="IPR039195">
    <property type="entry name" value="ANKRD40"/>
</dbReference>
<dbReference type="PANTHER" id="PTHR24192:SF3">
    <property type="entry name" value="ANKYRIN REPEAT DOMAIN 40"/>
    <property type="match status" value="1"/>
</dbReference>
<proteinExistence type="predicted"/>
<feature type="repeat" description="ANK" evidence="1">
    <location>
        <begin position="37"/>
        <end position="69"/>
    </location>
</feature>
<reference evidence="2 3" key="1">
    <citation type="submission" date="2023-03" db="EMBL/GenBank/DDBJ databases">
        <title>Genome insight into feeding habits of ladybird beetles.</title>
        <authorList>
            <person name="Li H.-S."/>
            <person name="Huang Y.-H."/>
            <person name="Pang H."/>
        </authorList>
    </citation>
    <scope>NUCLEOTIDE SEQUENCE [LARGE SCALE GENOMIC DNA]</scope>
    <source>
        <strain evidence="2">SYSU_2023b</strain>
        <tissue evidence="2">Whole body</tissue>
    </source>
</reference>
<dbReference type="PROSITE" id="PS50297">
    <property type="entry name" value="ANK_REP_REGION"/>
    <property type="match status" value="1"/>
</dbReference>
<evidence type="ECO:0000313" key="2">
    <source>
        <dbReference type="EMBL" id="KAK9883076.1"/>
    </source>
</evidence>
<dbReference type="PROSITE" id="PS50088">
    <property type="entry name" value="ANK_REPEAT"/>
    <property type="match status" value="1"/>
</dbReference>
<dbReference type="PANTHER" id="PTHR24192">
    <property type="entry name" value="ANKYRIN REPEAT DOMAIN 40"/>
    <property type="match status" value="1"/>
</dbReference>
<protein>
    <recommendedName>
        <fullName evidence="4">Ankyrin repeat domain-containing protein 40</fullName>
    </recommendedName>
</protein>
<sequence length="244" mass="27800">MDCLEEKLREAACVGDRETVEKLLSQDININSRHNINGWTALHWACKRGHEDIARILLKQGADPSILTNKNETAAYLCSNPSILDILGTGDNLSSGITNLNNSEYIPHYIRIPTEAETTRPRFKHPNINNMPTTMLPSVQNDDIVLKIRVSGSSDPDFIEVDIPKWKLTYKNLLKLCCEELQCSEDQVERIRKLPNTRLRNDNDVHRLEHYQALELVMKGPPGTERPTNCYQSISTCKDQTILY</sequence>
<accession>A0AAW1UHG0</accession>
<dbReference type="SMART" id="SM00248">
    <property type="entry name" value="ANK"/>
    <property type="match status" value="2"/>
</dbReference>
<name>A0AAW1UHG0_9CUCU</name>
<evidence type="ECO:0000256" key="1">
    <source>
        <dbReference type="PROSITE-ProRule" id="PRU00023"/>
    </source>
</evidence>
<gene>
    <name evidence="2" type="ORF">WA026_001278</name>
</gene>